<keyword evidence="3" id="KW-0520">NAD</keyword>
<dbReference type="Pfam" id="PF01408">
    <property type="entry name" value="GFO_IDH_MocA"/>
    <property type="match status" value="1"/>
</dbReference>
<dbReference type="Gene3D" id="3.30.360.10">
    <property type="entry name" value="Dihydrodipicolinate Reductase, domain 2"/>
    <property type="match status" value="1"/>
</dbReference>
<dbReference type="RefSeq" id="WP_123915177.1">
    <property type="nucleotide sequence ID" value="NZ_RKRA01000001.1"/>
</dbReference>
<sequence length="349" mass="36837">MSLLATTPPSLPMPPDPRDAPALRWGILGAGGIAGTFARDVPSRSAQRVVAVGSRSADKGGAFAAAHGIERVHGSYEDLVADPEVDAVYVATPHSHHRDHAVLALEAGKHVLVEKAFTRSAAEAREVLAVAERQGLFAMEAMWTRFLPHMVALRAVVGSGALGEICTVTADHGQRLDHVERLFAPELAGGALLDLGVYDVSFAHLLLGAPAGVRAAGVLTDRGVDLQEAVVLTYDGEHERALAVCTASMWTASATGASVVGTDGRIDVAGPFYGSTSFVVTPRGGEAWQWPPAELAGHRYGFEYEAAEVARCVSAGRQQSDVMPWSATLEVMGTMDEIRRQLGVVYPGE</sequence>
<evidence type="ECO:0000256" key="2">
    <source>
        <dbReference type="ARBA" id="ARBA00023002"/>
    </source>
</evidence>
<protein>
    <submittedName>
        <fullName evidence="6">Putative dehydrogenase</fullName>
    </submittedName>
</protein>
<dbReference type="AlphaFoldDB" id="A0A3N4Z3T3"/>
<dbReference type="InterPro" id="IPR036291">
    <property type="entry name" value="NAD(P)-bd_dom_sf"/>
</dbReference>
<dbReference type="Proteomes" id="UP000280726">
    <property type="component" value="Unassembled WGS sequence"/>
</dbReference>
<dbReference type="InterPro" id="IPR055170">
    <property type="entry name" value="GFO_IDH_MocA-like_dom"/>
</dbReference>
<name>A0A3N4Z3T3_9MICO</name>
<gene>
    <name evidence="6" type="ORF">EDD32_0948</name>
</gene>
<evidence type="ECO:0000313" key="6">
    <source>
        <dbReference type="EMBL" id="RPF26504.1"/>
    </source>
</evidence>
<evidence type="ECO:0000313" key="7">
    <source>
        <dbReference type="Proteomes" id="UP000280726"/>
    </source>
</evidence>
<dbReference type="PANTHER" id="PTHR22604:SF105">
    <property type="entry name" value="TRANS-1,2-DIHYDROBENZENE-1,2-DIOL DEHYDROGENASE"/>
    <property type="match status" value="1"/>
</dbReference>
<evidence type="ECO:0000256" key="1">
    <source>
        <dbReference type="ARBA" id="ARBA00010928"/>
    </source>
</evidence>
<evidence type="ECO:0000259" key="4">
    <source>
        <dbReference type="Pfam" id="PF01408"/>
    </source>
</evidence>
<evidence type="ECO:0000256" key="3">
    <source>
        <dbReference type="ARBA" id="ARBA00023027"/>
    </source>
</evidence>
<dbReference type="GO" id="GO:0000166">
    <property type="term" value="F:nucleotide binding"/>
    <property type="evidence" value="ECO:0007669"/>
    <property type="project" value="InterPro"/>
</dbReference>
<dbReference type="EMBL" id="RKRA01000001">
    <property type="protein sequence ID" value="RPF26504.1"/>
    <property type="molecule type" value="Genomic_DNA"/>
</dbReference>
<feature type="domain" description="GFO/IDH/MocA-like oxidoreductase" evidence="5">
    <location>
        <begin position="151"/>
        <end position="266"/>
    </location>
</feature>
<organism evidence="6 7">
    <name type="scientific">Georgenia muralis</name>
    <dbReference type="NCBI Taxonomy" id="154117"/>
    <lineage>
        <taxon>Bacteria</taxon>
        <taxon>Bacillati</taxon>
        <taxon>Actinomycetota</taxon>
        <taxon>Actinomycetes</taxon>
        <taxon>Micrococcales</taxon>
        <taxon>Bogoriellaceae</taxon>
        <taxon>Georgenia</taxon>
    </lineage>
</organism>
<dbReference type="OrthoDB" id="9815825at2"/>
<dbReference type="InterPro" id="IPR000683">
    <property type="entry name" value="Gfo/Idh/MocA-like_OxRdtase_N"/>
</dbReference>
<dbReference type="Pfam" id="PF22725">
    <property type="entry name" value="GFO_IDH_MocA_C3"/>
    <property type="match status" value="1"/>
</dbReference>
<accession>A0A3N4Z3T3</accession>
<dbReference type="InterPro" id="IPR050984">
    <property type="entry name" value="Gfo/Idh/MocA_domain"/>
</dbReference>
<dbReference type="GO" id="GO:0016491">
    <property type="term" value="F:oxidoreductase activity"/>
    <property type="evidence" value="ECO:0007669"/>
    <property type="project" value="UniProtKB-KW"/>
</dbReference>
<comment type="caution">
    <text evidence="6">The sequence shown here is derived from an EMBL/GenBank/DDBJ whole genome shotgun (WGS) entry which is preliminary data.</text>
</comment>
<reference evidence="6 7" key="1">
    <citation type="submission" date="2018-11" db="EMBL/GenBank/DDBJ databases">
        <title>Sequencing the genomes of 1000 actinobacteria strains.</title>
        <authorList>
            <person name="Klenk H.-P."/>
        </authorList>
    </citation>
    <scope>NUCLEOTIDE SEQUENCE [LARGE SCALE GENOMIC DNA]</scope>
    <source>
        <strain evidence="6 7">DSM 14418</strain>
    </source>
</reference>
<dbReference type="Gene3D" id="3.40.50.720">
    <property type="entry name" value="NAD(P)-binding Rossmann-like Domain"/>
    <property type="match status" value="1"/>
</dbReference>
<evidence type="ECO:0000259" key="5">
    <source>
        <dbReference type="Pfam" id="PF22725"/>
    </source>
</evidence>
<keyword evidence="7" id="KW-1185">Reference proteome</keyword>
<proteinExistence type="inferred from homology"/>
<dbReference type="PANTHER" id="PTHR22604">
    <property type="entry name" value="OXIDOREDUCTASES"/>
    <property type="match status" value="1"/>
</dbReference>
<keyword evidence="2" id="KW-0560">Oxidoreductase</keyword>
<dbReference type="SUPFAM" id="SSF51735">
    <property type="entry name" value="NAD(P)-binding Rossmann-fold domains"/>
    <property type="match status" value="1"/>
</dbReference>
<comment type="similarity">
    <text evidence="1">Belongs to the Gfo/Idh/MocA family.</text>
</comment>
<feature type="domain" description="Gfo/Idh/MocA-like oxidoreductase N-terminal" evidence="4">
    <location>
        <begin position="23"/>
        <end position="138"/>
    </location>
</feature>
<dbReference type="SUPFAM" id="SSF55347">
    <property type="entry name" value="Glyceraldehyde-3-phosphate dehydrogenase-like, C-terminal domain"/>
    <property type="match status" value="1"/>
</dbReference>